<dbReference type="EMBL" id="BMAW01018810">
    <property type="protein sequence ID" value="GFT60360.1"/>
    <property type="molecule type" value="Genomic_DNA"/>
</dbReference>
<sequence length="191" mass="22003">MQFRFVSPAKQRAVERFHRQLKRALISHLPDSWLDALSLVLLGIQTIYKDNMVASSEELVYGTRLKFHKEFFSSSLSNARSLEFLRSLRRRVSSLKPAPASHYSSCPVFTSKDLFHLSCIFLRLDRVRRPLEPPYAGAYKVVKRTSKVFTLEIDGKQHSVSLDRLKPAHLLPDTVNKETPSFSFFCCRLSI</sequence>
<accession>A0A8X6PCC4</accession>
<reference evidence="1" key="1">
    <citation type="submission" date="2020-08" db="EMBL/GenBank/DDBJ databases">
        <title>Multicomponent nature underlies the extraordinary mechanical properties of spider dragline silk.</title>
        <authorList>
            <person name="Kono N."/>
            <person name="Nakamura H."/>
            <person name="Mori M."/>
            <person name="Yoshida Y."/>
            <person name="Ohtoshi R."/>
            <person name="Malay A.D."/>
            <person name="Moran D.A.P."/>
            <person name="Tomita M."/>
            <person name="Numata K."/>
            <person name="Arakawa K."/>
        </authorList>
    </citation>
    <scope>NUCLEOTIDE SEQUENCE</scope>
</reference>
<dbReference type="InterPro" id="IPR036397">
    <property type="entry name" value="RNaseH_sf"/>
</dbReference>
<dbReference type="Gene3D" id="3.30.420.10">
    <property type="entry name" value="Ribonuclease H-like superfamily/Ribonuclease H"/>
    <property type="match status" value="1"/>
</dbReference>
<protein>
    <submittedName>
        <fullName evidence="1">Pol polyprotein</fullName>
    </submittedName>
</protein>
<dbReference type="Proteomes" id="UP000887013">
    <property type="component" value="Unassembled WGS sequence"/>
</dbReference>
<proteinExistence type="predicted"/>
<dbReference type="GO" id="GO:0003676">
    <property type="term" value="F:nucleic acid binding"/>
    <property type="evidence" value="ECO:0007669"/>
    <property type="project" value="InterPro"/>
</dbReference>
<dbReference type="PANTHER" id="PTHR38681:SF1">
    <property type="entry name" value="RETROVIRUS-RELATED POL POLYPROTEIN FROM TRANSPOSON 412-LIKE PROTEIN"/>
    <property type="match status" value="1"/>
</dbReference>
<dbReference type="AlphaFoldDB" id="A0A8X6PCC4"/>
<name>A0A8X6PCC4_NEPPI</name>
<gene>
    <name evidence="1" type="primary">pol_1726</name>
    <name evidence="1" type="ORF">NPIL_53851</name>
</gene>
<dbReference type="OrthoDB" id="6495421at2759"/>
<evidence type="ECO:0000313" key="2">
    <source>
        <dbReference type="Proteomes" id="UP000887013"/>
    </source>
</evidence>
<organism evidence="1 2">
    <name type="scientific">Nephila pilipes</name>
    <name type="common">Giant wood spider</name>
    <name type="synonym">Nephila maculata</name>
    <dbReference type="NCBI Taxonomy" id="299642"/>
    <lineage>
        <taxon>Eukaryota</taxon>
        <taxon>Metazoa</taxon>
        <taxon>Ecdysozoa</taxon>
        <taxon>Arthropoda</taxon>
        <taxon>Chelicerata</taxon>
        <taxon>Arachnida</taxon>
        <taxon>Araneae</taxon>
        <taxon>Araneomorphae</taxon>
        <taxon>Entelegynae</taxon>
        <taxon>Araneoidea</taxon>
        <taxon>Nephilidae</taxon>
        <taxon>Nephila</taxon>
    </lineage>
</organism>
<dbReference type="PANTHER" id="PTHR38681">
    <property type="entry name" value="RETROVIRUS-RELATED POL POLYPROTEIN FROM TRANSPOSON 412-LIKE PROTEIN-RELATED"/>
    <property type="match status" value="1"/>
</dbReference>
<keyword evidence="2" id="KW-1185">Reference proteome</keyword>
<comment type="caution">
    <text evidence="1">The sequence shown here is derived from an EMBL/GenBank/DDBJ whole genome shotgun (WGS) entry which is preliminary data.</text>
</comment>
<evidence type="ECO:0000313" key="1">
    <source>
        <dbReference type="EMBL" id="GFT60360.1"/>
    </source>
</evidence>